<dbReference type="GO" id="GO:0004673">
    <property type="term" value="F:protein histidine kinase activity"/>
    <property type="evidence" value="ECO:0007669"/>
    <property type="project" value="UniProtKB-EC"/>
</dbReference>
<dbReference type="GO" id="GO:0016020">
    <property type="term" value="C:membrane"/>
    <property type="evidence" value="ECO:0007669"/>
    <property type="project" value="UniProtKB-SubCell"/>
</dbReference>
<comment type="subcellular location">
    <subcellularLocation>
        <location evidence="2">Membrane</location>
    </subcellularLocation>
</comment>
<organism evidence="11">
    <name type="scientific">mine drainage metagenome</name>
    <dbReference type="NCBI Taxonomy" id="410659"/>
    <lineage>
        <taxon>unclassified sequences</taxon>
        <taxon>metagenomes</taxon>
        <taxon>ecological metagenomes</taxon>
    </lineage>
</organism>
<dbReference type="EMBL" id="MLJW01003083">
    <property type="protein sequence ID" value="OIQ72904.1"/>
    <property type="molecule type" value="Genomic_DNA"/>
</dbReference>
<dbReference type="InterPro" id="IPR005467">
    <property type="entry name" value="His_kinase_dom"/>
</dbReference>
<dbReference type="PANTHER" id="PTHR45436:SF5">
    <property type="entry name" value="SENSOR HISTIDINE KINASE TRCS"/>
    <property type="match status" value="1"/>
</dbReference>
<evidence type="ECO:0000256" key="8">
    <source>
        <dbReference type="ARBA" id="ARBA00022989"/>
    </source>
</evidence>
<name>A0A1J5PQ18_9ZZZZ</name>
<reference evidence="11" key="1">
    <citation type="submission" date="2016-10" db="EMBL/GenBank/DDBJ databases">
        <title>Sequence of Gallionella enrichment culture.</title>
        <authorList>
            <person name="Poehlein A."/>
            <person name="Muehling M."/>
            <person name="Daniel R."/>
        </authorList>
    </citation>
    <scope>NUCLEOTIDE SEQUENCE</scope>
</reference>
<comment type="catalytic activity">
    <reaction evidence="1">
        <text>ATP + protein L-histidine = ADP + protein N-phospho-L-histidine.</text>
        <dbReference type="EC" id="2.7.13.3"/>
    </reaction>
</comment>
<dbReference type="SMART" id="SM00387">
    <property type="entry name" value="HATPase_c"/>
    <property type="match status" value="1"/>
</dbReference>
<keyword evidence="4" id="KW-0597">Phosphoprotein</keyword>
<dbReference type="Pfam" id="PF02518">
    <property type="entry name" value="HATPase_c"/>
    <property type="match status" value="1"/>
</dbReference>
<dbReference type="InterPro" id="IPR050428">
    <property type="entry name" value="TCS_sensor_his_kinase"/>
</dbReference>
<dbReference type="PANTHER" id="PTHR45436">
    <property type="entry name" value="SENSOR HISTIDINE KINASE YKOH"/>
    <property type="match status" value="1"/>
</dbReference>
<keyword evidence="9" id="KW-0472">Membrane</keyword>
<gene>
    <name evidence="11" type="primary">rssA_28</name>
    <name evidence="11" type="ORF">GALL_454630</name>
</gene>
<dbReference type="Gene3D" id="3.30.565.10">
    <property type="entry name" value="Histidine kinase-like ATPase, C-terminal domain"/>
    <property type="match status" value="1"/>
</dbReference>
<evidence type="ECO:0000256" key="2">
    <source>
        <dbReference type="ARBA" id="ARBA00004370"/>
    </source>
</evidence>
<accession>A0A1J5PQ18</accession>
<dbReference type="InterPro" id="IPR003594">
    <property type="entry name" value="HATPase_dom"/>
</dbReference>
<feature type="domain" description="Histidine kinase" evidence="10">
    <location>
        <begin position="1"/>
        <end position="130"/>
    </location>
</feature>
<evidence type="ECO:0000256" key="7">
    <source>
        <dbReference type="ARBA" id="ARBA00022777"/>
    </source>
</evidence>
<dbReference type="InterPro" id="IPR004358">
    <property type="entry name" value="Sig_transdc_His_kin-like_C"/>
</dbReference>
<dbReference type="InterPro" id="IPR036890">
    <property type="entry name" value="HATPase_C_sf"/>
</dbReference>
<dbReference type="PRINTS" id="PR00344">
    <property type="entry name" value="BCTRLSENSOR"/>
</dbReference>
<evidence type="ECO:0000256" key="1">
    <source>
        <dbReference type="ARBA" id="ARBA00000085"/>
    </source>
</evidence>
<evidence type="ECO:0000256" key="3">
    <source>
        <dbReference type="ARBA" id="ARBA00012438"/>
    </source>
</evidence>
<evidence type="ECO:0000256" key="9">
    <source>
        <dbReference type="ARBA" id="ARBA00023136"/>
    </source>
</evidence>
<proteinExistence type="predicted"/>
<keyword evidence="6" id="KW-0812">Transmembrane</keyword>
<comment type="caution">
    <text evidence="11">The sequence shown here is derived from an EMBL/GenBank/DDBJ whole genome shotgun (WGS) entry which is preliminary data.</text>
</comment>
<evidence type="ECO:0000256" key="5">
    <source>
        <dbReference type="ARBA" id="ARBA00022679"/>
    </source>
</evidence>
<keyword evidence="5 11" id="KW-0808">Transferase</keyword>
<evidence type="ECO:0000256" key="4">
    <source>
        <dbReference type="ARBA" id="ARBA00022553"/>
    </source>
</evidence>
<keyword evidence="7" id="KW-0418">Kinase</keyword>
<dbReference type="SUPFAM" id="SSF55874">
    <property type="entry name" value="ATPase domain of HSP90 chaperone/DNA topoisomerase II/histidine kinase"/>
    <property type="match status" value="1"/>
</dbReference>
<keyword evidence="8" id="KW-1133">Transmembrane helix</keyword>
<dbReference type="PROSITE" id="PS50109">
    <property type="entry name" value="HIS_KIN"/>
    <property type="match status" value="1"/>
</dbReference>
<dbReference type="AlphaFoldDB" id="A0A1J5PQ18"/>
<sequence>MPLADAKRIDLGLAEADDVDVSSDPTLLYIFVRNAVDNAIRYTPAGGRVDLALRRVAGGGAEIDIVDDGPGIAAELIERAFEPFERLGRADGGSGLGLPIMRGVASKLGAALELGPGAPHGLRVRLRLPG</sequence>
<evidence type="ECO:0000313" key="11">
    <source>
        <dbReference type="EMBL" id="OIQ72904.1"/>
    </source>
</evidence>
<evidence type="ECO:0000259" key="10">
    <source>
        <dbReference type="PROSITE" id="PS50109"/>
    </source>
</evidence>
<evidence type="ECO:0000256" key="6">
    <source>
        <dbReference type="ARBA" id="ARBA00022692"/>
    </source>
</evidence>
<dbReference type="EC" id="2.7.13.3" evidence="3"/>
<protein>
    <recommendedName>
        <fullName evidence="3">histidine kinase</fullName>
        <ecNumber evidence="3">2.7.13.3</ecNumber>
    </recommendedName>
</protein>